<dbReference type="Pfam" id="PF02902">
    <property type="entry name" value="Peptidase_C48"/>
    <property type="match status" value="1"/>
</dbReference>
<evidence type="ECO:0000256" key="4">
    <source>
        <dbReference type="SAM" id="MobiDB-lite"/>
    </source>
</evidence>
<proteinExistence type="inferred from homology"/>
<name>A0AAP0QSZ8_9ROSI</name>
<reference evidence="7 8" key="1">
    <citation type="submission" date="2024-05" db="EMBL/GenBank/DDBJ databases">
        <title>Haplotype-resolved chromosome-level genome assembly of Huyou (Citrus changshanensis).</title>
        <authorList>
            <person name="Miao C."/>
            <person name="Chen W."/>
            <person name="Wu Y."/>
            <person name="Wang L."/>
            <person name="Zhao S."/>
            <person name="Grierson D."/>
            <person name="Xu C."/>
            <person name="Chen K."/>
        </authorList>
    </citation>
    <scope>NUCLEOTIDE SEQUENCE [LARGE SCALE GENOMIC DNA]</scope>
    <source>
        <strain evidence="7">01-14</strain>
        <tissue evidence="7">Leaf</tissue>
    </source>
</reference>
<feature type="compositionally biased region" description="Basic residues" evidence="4">
    <location>
        <begin position="736"/>
        <end position="753"/>
    </location>
</feature>
<evidence type="ECO:0000313" key="8">
    <source>
        <dbReference type="Proteomes" id="UP001428341"/>
    </source>
</evidence>
<dbReference type="SUPFAM" id="SSF54001">
    <property type="entry name" value="Cysteine proteinases"/>
    <property type="match status" value="1"/>
</dbReference>
<keyword evidence="2" id="KW-0645">Protease</keyword>
<dbReference type="GO" id="GO:0008234">
    <property type="term" value="F:cysteine-type peptidase activity"/>
    <property type="evidence" value="ECO:0007669"/>
    <property type="project" value="InterPro"/>
</dbReference>
<feature type="transmembrane region" description="Helical" evidence="5">
    <location>
        <begin position="230"/>
        <end position="256"/>
    </location>
</feature>
<dbReference type="Gene3D" id="3.40.395.10">
    <property type="entry name" value="Adenoviral Proteinase, Chain A"/>
    <property type="match status" value="1"/>
</dbReference>
<organism evidence="7 8">
    <name type="scientific">Citrus x changshan-huyou</name>
    <dbReference type="NCBI Taxonomy" id="2935761"/>
    <lineage>
        <taxon>Eukaryota</taxon>
        <taxon>Viridiplantae</taxon>
        <taxon>Streptophyta</taxon>
        <taxon>Embryophyta</taxon>
        <taxon>Tracheophyta</taxon>
        <taxon>Spermatophyta</taxon>
        <taxon>Magnoliopsida</taxon>
        <taxon>eudicotyledons</taxon>
        <taxon>Gunneridae</taxon>
        <taxon>Pentapetalae</taxon>
        <taxon>rosids</taxon>
        <taxon>malvids</taxon>
        <taxon>Sapindales</taxon>
        <taxon>Rutaceae</taxon>
        <taxon>Aurantioideae</taxon>
        <taxon>Citrus</taxon>
    </lineage>
</organism>
<sequence length="753" mass="85065">MDGVTSRKRKEWDSSRCNECVEDGNGGGNEAARCNYGFVTYFGEAVQRIKAIDGRACITKEVRKEIGQEFKNLPPERKSKYRSQQHRAEKYVEGEAKFLTRCAPDRLAALIAELTEEQKEAASEMGLGRLIQLNCGRLKRKLCSWLVERIDTASCTIDLNGSKVELSGPSFSYIMGVSDGGIPLQLEGDKSRVAEYLHKFNATSSGINIKRLSDILRNCREADDDFKVTFMLFTLCTVLCSPIGVHISSSFLFSLIHINCIRKMNWATFCFDRLMQGIIRYKEDKLAYVGGCVLYLELLFFNSIVYGGLHRDRSICPVALWNVVEIKRLLKWIEKKGGYKSTGLAIIENPAGGRPPGGGSYTCSDEECISGVNRYEWSATPLIVEGNAFEAVDTCSLSKGVGNIDIEGSSILCFVNNASAAESRQSCREQNKHLSRQYRAGPFVVPMSLHSEEIMLLEYIMAEDLDEWETLVKTKRNCLSRKTIMSLAPRRVINAEVISTLSEMLSEFQLFNGTTGHISWFLPMLDMAHVAGDDRLLEMWLRNIASNNQCCTYKASCDRIVVPICDGIGHWYLLVVIITELRAEIWDPLASCMTTNLFVMEVHRIVSVAFTETVYASYDNFLKCLDVVLKNERAHLCPGGIIFSSCEVSHPSLKAKELHAIDCGLYVCLLMKQLHHRQRPLTEMRCDSDAERSSLILQLVHFRENLVKDKIVESATSYRRHRQAFVTVGEGEIKRQQRRNRLKSKKMGHGQRR</sequence>
<dbReference type="Proteomes" id="UP001428341">
    <property type="component" value="Unassembled WGS sequence"/>
</dbReference>
<keyword evidence="8" id="KW-1185">Reference proteome</keyword>
<dbReference type="PANTHER" id="PTHR34835:SF34">
    <property type="entry name" value="OS08G0555500 PROTEIN"/>
    <property type="match status" value="1"/>
</dbReference>
<dbReference type="CDD" id="cd00084">
    <property type="entry name" value="HMG-box_SF"/>
    <property type="match status" value="1"/>
</dbReference>
<feature type="domain" description="Ubiquitin-like protease family profile" evidence="6">
    <location>
        <begin position="477"/>
        <end position="674"/>
    </location>
</feature>
<dbReference type="InterPro" id="IPR038765">
    <property type="entry name" value="Papain-like_cys_pep_sf"/>
</dbReference>
<dbReference type="AlphaFoldDB" id="A0AAP0QSZ8"/>
<evidence type="ECO:0000259" key="6">
    <source>
        <dbReference type="PROSITE" id="PS50600"/>
    </source>
</evidence>
<evidence type="ECO:0000313" key="7">
    <source>
        <dbReference type="EMBL" id="KAK9213900.1"/>
    </source>
</evidence>
<gene>
    <name evidence="7" type="ORF">WN944_005886</name>
</gene>
<feature type="region of interest" description="Disordered" evidence="4">
    <location>
        <begin position="734"/>
        <end position="753"/>
    </location>
</feature>
<dbReference type="PROSITE" id="PS50600">
    <property type="entry name" value="ULP_PROTEASE"/>
    <property type="match status" value="1"/>
</dbReference>
<evidence type="ECO:0000256" key="2">
    <source>
        <dbReference type="ARBA" id="ARBA00022670"/>
    </source>
</evidence>
<accession>A0AAP0QSZ8</accession>
<keyword evidence="5" id="KW-0472">Membrane</keyword>
<dbReference type="PANTHER" id="PTHR34835">
    <property type="entry name" value="OS07G0283600 PROTEIN-RELATED"/>
    <property type="match status" value="1"/>
</dbReference>
<evidence type="ECO:0000256" key="5">
    <source>
        <dbReference type="SAM" id="Phobius"/>
    </source>
</evidence>
<keyword evidence="5" id="KW-0812">Transmembrane</keyword>
<protein>
    <recommendedName>
        <fullName evidence="6">Ubiquitin-like protease family profile domain-containing protein</fullName>
    </recommendedName>
</protein>
<dbReference type="InterPro" id="IPR003653">
    <property type="entry name" value="Peptidase_C48_C"/>
</dbReference>
<dbReference type="GO" id="GO:0006508">
    <property type="term" value="P:proteolysis"/>
    <property type="evidence" value="ECO:0007669"/>
    <property type="project" value="UniProtKB-KW"/>
</dbReference>
<feature type="transmembrane region" description="Helical" evidence="5">
    <location>
        <begin position="286"/>
        <end position="309"/>
    </location>
</feature>
<dbReference type="EMBL" id="JBCGBO010000003">
    <property type="protein sequence ID" value="KAK9213900.1"/>
    <property type="molecule type" value="Genomic_DNA"/>
</dbReference>
<keyword evidence="3" id="KW-0378">Hydrolase</keyword>
<evidence type="ECO:0000256" key="3">
    <source>
        <dbReference type="ARBA" id="ARBA00022801"/>
    </source>
</evidence>
<comment type="similarity">
    <text evidence="1">Belongs to the peptidase C48 family.</text>
</comment>
<comment type="caution">
    <text evidence="7">The sequence shown here is derived from an EMBL/GenBank/DDBJ whole genome shotgun (WGS) entry which is preliminary data.</text>
</comment>
<keyword evidence="5" id="KW-1133">Transmembrane helix</keyword>
<evidence type="ECO:0000256" key="1">
    <source>
        <dbReference type="ARBA" id="ARBA00005234"/>
    </source>
</evidence>